<proteinExistence type="predicted"/>
<accession>A0A937RCT8</accession>
<evidence type="ECO:0000313" key="7">
    <source>
        <dbReference type="EMBL" id="MBL7626539.1"/>
    </source>
</evidence>
<evidence type="ECO:0000256" key="1">
    <source>
        <dbReference type="ARBA" id="ARBA00023015"/>
    </source>
</evidence>
<dbReference type="RefSeq" id="WP_203006517.1">
    <property type="nucleotide sequence ID" value="NZ_JADWYU010000377.1"/>
</dbReference>
<organism evidence="7 8">
    <name type="scientific">Frankia nepalensis</name>
    <dbReference type="NCBI Taxonomy" id="1836974"/>
    <lineage>
        <taxon>Bacteria</taxon>
        <taxon>Bacillati</taxon>
        <taxon>Actinomycetota</taxon>
        <taxon>Actinomycetes</taxon>
        <taxon>Frankiales</taxon>
        <taxon>Frankiaceae</taxon>
        <taxon>Frankia</taxon>
    </lineage>
</organism>
<dbReference type="InterPro" id="IPR036271">
    <property type="entry name" value="Tet_transcr_reg_TetR-rel_C_sf"/>
</dbReference>
<dbReference type="AlphaFoldDB" id="A0A937RCT8"/>
<keyword evidence="3" id="KW-0804">Transcription</keyword>
<feature type="domain" description="HTH tetR-type" evidence="6">
    <location>
        <begin position="48"/>
        <end position="108"/>
    </location>
</feature>
<gene>
    <name evidence="7" type="ORF">I7412_05000</name>
</gene>
<dbReference type="InterPro" id="IPR050109">
    <property type="entry name" value="HTH-type_TetR-like_transc_reg"/>
</dbReference>
<evidence type="ECO:0000256" key="3">
    <source>
        <dbReference type="ARBA" id="ARBA00023163"/>
    </source>
</evidence>
<evidence type="ECO:0000256" key="2">
    <source>
        <dbReference type="ARBA" id="ARBA00023125"/>
    </source>
</evidence>
<keyword evidence="1" id="KW-0805">Transcription regulation</keyword>
<dbReference type="PANTHER" id="PTHR30055:SF151">
    <property type="entry name" value="TRANSCRIPTIONAL REGULATORY PROTEIN"/>
    <property type="match status" value="1"/>
</dbReference>
<keyword evidence="2 4" id="KW-0238">DNA-binding</keyword>
<keyword evidence="8" id="KW-1185">Reference proteome</keyword>
<evidence type="ECO:0000313" key="8">
    <source>
        <dbReference type="Proteomes" id="UP000604475"/>
    </source>
</evidence>
<dbReference type="Gene3D" id="1.10.357.10">
    <property type="entry name" value="Tetracycline Repressor, domain 2"/>
    <property type="match status" value="1"/>
</dbReference>
<dbReference type="Proteomes" id="UP000604475">
    <property type="component" value="Unassembled WGS sequence"/>
</dbReference>
<feature type="DNA-binding region" description="H-T-H motif" evidence="4">
    <location>
        <begin position="71"/>
        <end position="90"/>
    </location>
</feature>
<dbReference type="GO" id="GO:0003700">
    <property type="term" value="F:DNA-binding transcription factor activity"/>
    <property type="evidence" value="ECO:0007669"/>
    <property type="project" value="TreeGrafter"/>
</dbReference>
<reference evidence="7" key="1">
    <citation type="submission" date="2020-12" db="EMBL/GenBank/DDBJ databases">
        <title>Genomic characterization of non-nitrogen-fixing Frankia strains.</title>
        <authorList>
            <person name="Carlos-Shanley C."/>
            <person name="Guerra T."/>
            <person name="Hahn D."/>
        </authorList>
    </citation>
    <scope>NUCLEOTIDE SEQUENCE</scope>
    <source>
        <strain evidence="7">CN6</strain>
    </source>
</reference>
<dbReference type="Pfam" id="PF02909">
    <property type="entry name" value="TetR_C_1"/>
    <property type="match status" value="1"/>
</dbReference>
<dbReference type="PROSITE" id="PS50977">
    <property type="entry name" value="HTH_TETR_2"/>
    <property type="match status" value="1"/>
</dbReference>
<feature type="compositionally biased region" description="Basic and acidic residues" evidence="5">
    <location>
        <begin position="13"/>
        <end position="22"/>
    </location>
</feature>
<protein>
    <submittedName>
        <fullName evidence="7">TetR/AcrR family transcriptional regulator</fullName>
    </submittedName>
</protein>
<feature type="region of interest" description="Disordered" evidence="5">
    <location>
        <begin position="1"/>
        <end position="22"/>
    </location>
</feature>
<dbReference type="SUPFAM" id="SSF48498">
    <property type="entry name" value="Tetracyclin repressor-like, C-terminal domain"/>
    <property type="match status" value="1"/>
</dbReference>
<dbReference type="GO" id="GO:0045892">
    <property type="term" value="P:negative regulation of DNA-templated transcription"/>
    <property type="evidence" value="ECO:0007669"/>
    <property type="project" value="InterPro"/>
</dbReference>
<dbReference type="PANTHER" id="PTHR30055">
    <property type="entry name" value="HTH-TYPE TRANSCRIPTIONAL REGULATOR RUTR"/>
    <property type="match status" value="1"/>
</dbReference>
<dbReference type="InterPro" id="IPR009057">
    <property type="entry name" value="Homeodomain-like_sf"/>
</dbReference>
<evidence type="ECO:0000256" key="5">
    <source>
        <dbReference type="SAM" id="MobiDB-lite"/>
    </source>
</evidence>
<name>A0A937RCT8_9ACTN</name>
<dbReference type="Gene3D" id="1.10.10.60">
    <property type="entry name" value="Homeodomain-like"/>
    <property type="match status" value="1"/>
</dbReference>
<dbReference type="SUPFAM" id="SSF46689">
    <property type="entry name" value="Homeodomain-like"/>
    <property type="match status" value="1"/>
</dbReference>
<sequence>MADADEPTAGRGAADERAERVRTTERTLRLLWRRTLGQPQGSRGPRQRVSVDEVVRAAIDIADAEGLHALSMRKVGDRLGLGVMSVYTYVPGRSELIGLMVDEVLGENALPAHAATSRERMRQIARMLWDEYHRHPWLLQVESSRPWIGPNGSARYEWQLAAIEGIGLGDLEMDQVVALLVGFTESAARASINASRTERASGITDLEWWEINAPILEQVMDGERYPISGRVGQVAGETYNAISDPARSFDFGLERILDGIDLLPRRQPASPPAPTPPRPGHG</sequence>
<evidence type="ECO:0000256" key="4">
    <source>
        <dbReference type="PROSITE-ProRule" id="PRU00335"/>
    </source>
</evidence>
<comment type="caution">
    <text evidence="7">The sequence shown here is derived from an EMBL/GenBank/DDBJ whole genome shotgun (WGS) entry which is preliminary data.</text>
</comment>
<dbReference type="InterPro" id="IPR004111">
    <property type="entry name" value="Repressor_TetR_C"/>
</dbReference>
<dbReference type="EMBL" id="JAEACQ010000141">
    <property type="protein sequence ID" value="MBL7626539.1"/>
    <property type="molecule type" value="Genomic_DNA"/>
</dbReference>
<evidence type="ECO:0000259" key="6">
    <source>
        <dbReference type="PROSITE" id="PS50977"/>
    </source>
</evidence>
<dbReference type="GO" id="GO:0000976">
    <property type="term" value="F:transcription cis-regulatory region binding"/>
    <property type="evidence" value="ECO:0007669"/>
    <property type="project" value="TreeGrafter"/>
</dbReference>
<dbReference type="InterPro" id="IPR001647">
    <property type="entry name" value="HTH_TetR"/>
</dbReference>